<dbReference type="WBParaSite" id="GPUH_0001514601-mRNA-1">
    <property type="protein sequence ID" value="GPUH_0001514601-mRNA-1"/>
    <property type="gene ID" value="GPUH_0001514601"/>
</dbReference>
<feature type="domain" description="PIK-related kinase FAT" evidence="1">
    <location>
        <begin position="45"/>
        <end position="292"/>
    </location>
</feature>
<dbReference type="AlphaFoldDB" id="A0A183E2D5"/>
<dbReference type="PANTHER" id="PTHR11139">
    <property type="entry name" value="ATAXIA TELANGIECTASIA MUTATED ATM -RELATED"/>
    <property type="match status" value="1"/>
</dbReference>
<evidence type="ECO:0000259" key="1">
    <source>
        <dbReference type="Pfam" id="PF02259"/>
    </source>
</evidence>
<organism evidence="4">
    <name type="scientific">Gongylonema pulchrum</name>
    <dbReference type="NCBI Taxonomy" id="637853"/>
    <lineage>
        <taxon>Eukaryota</taxon>
        <taxon>Metazoa</taxon>
        <taxon>Ecdysozoa</taxon>
        <taxon>Nematoda</taxon>
        <taxon>Chromadorea</taxon>
        <taxon>Rhabditida</taxon>
        <taxon>Spirurina</taxon>
        <taxon>Spiruromorpha</taxon>
        <taxon>Spiruroidea</taxon>
        <taxon>Gongylonematidae</taxon>
        <taxon>Gongylonema</taxon>
    </lineage>
</organism>
<protein>
    <submittedName>
        <fullName evidence="4">FAT domain-containing protein</fullName>
    </submittedName>
</protein>
<name>A0A183E2D5_9BILA</name>
<dbReference type="Pfam" id="PF02259">
    <property type="entry name" value="FAT"/>
    <property type="match status" value="1"/>
</dbReference>
<accession>A0A183E2D5</accession>
<dbReference type="InterPro" id="IPR050517">
    <property type="entry name" value="DDR_Repair_Kinase"/>
</dbReference>
<reference evidence="2 3" key="2">
    <citation type="submission" date="2018-11" db="EMBL/GenBank/DDBJ databases">
        <authorList>
            <consortium name="Pathogen Informatics"/>
        </authorList>
    </citation>
    <scope>NUCLEOTIDE SEQUENCE [LARGE SCALE GENOMIC DNA]</scope>
</reference>
<evidence type="ECO:0000313" key="2">
    <source>
        <dbReference type="EMBL" id="VDN25416.1"/>
    </source>
</evidence>
<dbReference type="GO" id="GO:0005634">
    <property type="term" value="C:nucleus"/>
    <property type="evidence" value="ECO:0007669"/>
    <property type="project" value="TreeGrafter"/>
</dbReference>
<dbReference type="PANTHER" id="PTHR11139:SF1">
    <property type="entry name" value="TRANSFORMATION_TRANSCRIPTION DOMAIN-ASSOCIATED PROTEIN"/>
    <property type="match status" value="1"/>
</dbReference>
<dbReference type="GO" id="GO:0006281">
    <property type="term" value="P:DNA repair"/>
    <property type="evidence" value="ECO:0007669"/>
    <property type="project" value="TreeGrafter"/>
</dbReference>
<evidence type="ECO:0000313" key="4">
    <source>
        <dbReference type="WBParaSite" id="GPUH_0001514601-mRNA-1"/>
    </source>
</evidence>
<dbReference type="GO" id="GO:0035267">
    <property type="term" value="C:NuA4 histone acetyltransferase complex"/>
    <property type="evidence" value="ECO:0007669"/>
    <property type="project" value="TreeGrafter"/>
</dbReference>
<reference evidence="4" key="1">
    <citation type="submission" date="2016-06" db="UniProtKB">
        <authorList>
            <consortium name="WormBaseParasite"/>
        </authorList>
    </citation>
    <scope>IDENTIFICATION</scope>
</reference>
<gene>
    <name evidence="2" type="ORF">GPUH_LOCUS15127</name>
</gene>
<dbReference type="GO" id="GO:0000124">
    <property type="term" value="C:SAGA complex"/>
    <property type="evidence" value="ECO:0007669"/>
    <property type="project" value="TreeGrafter"/>
</dbReference>
<dbReference type="OrthoDB" id="5570127at2759"/>
<sequence length="310" mass="35671">MTPALKFEMDEWQKLWTSCERELCEWNVLLTYGSSNAVQDLGCVADAAWHLPQWSLLRDCVSQLEGCIPPDLYYKHTLYKAMLLNHDPIQEELSTDLPLTRITRELDNAKEDLIREWKRLPDIVSQSHVSILQAASQVQEIYEGSTLANHGHITIQTNPHVQVSLQSNPVGDAKQVVKAWRNRSCALSDAFSFWTDIHHWRILHYGFSSKVLQRFDPVSSFFFRCFFFCLEMYMWGNESNTEPNVFQSSQNHTLLPLHSAAHSQLQIARAARKAGLLNVANDTLSRLFFLKPLVSLKVFDSPDCYNNKLK</sequence>
<dbReference type="Proteomes" id="UP000271098">
    <property type="component" value="Unassembled WGS sequence"/>
</dbReference>
<dbReference type="InterPro" id="IPR003151">
    <property type="entry name" value="PIK-rel_kinase_FAT"/>
</dbReference>
<dbReference type="GO" id="GO:0006355">
    <property type="term" value="P:regulation of DNA-templated transcription"/>
    <property type="evidence" value="ECO:0007669"/>
    <property type="project" value="TreeGrafter"/>
</dbReference>
<evidence type="ECO:0000313" key="3">
    <source>
        <dbReference type="Proteomes" id="UP000271098"/>
    </source>
</evidence>
<dbReference type="EMBL" id="UYRT01082057">
    <property type="protein sequence ID" value="VDN25416.1"/>
    <property type="molecule type" value="Genomic_DNA"/>
</dbReference>
<keyword evidence="3" id="KW-1185">Reference proteome</keyword>
<proteinExistence type="predicted"/>